<reference evidence="1 2" key="1">
    <citation type="submission" date="2021-03" db="EMBL/GenBank/DDBJ databases">
        <title>Fibrella sp. HMF5036 genome sequencing and assembly.</title>
        <authorList>
            <person name="Kang H."/>
            <person name="Kim H."/>
            <person name="Bae S."/>
            <person name="Joh K."/>
        </authorList>
    </citation>
    <scope>NUCLEOTIDE SEQUENCE [LARGE SCALE GENOMIC DNA]</scope>
    <source>
        <strain evidence="1 2">HMF5036</strain>
    </source>
</reference>
<dbReference type="InterPro" id="IPR002213">
    <property type="entry name" value="UDP_glucos_trans"/>
</dbReference>
<dbReference type="GO" id="GO:0008194">
    <property type="term" value="F:UDP-glycosyltransferase activity"/>
    <property type="evidence" value="ECO:0007669"/>
    <property type="project" value="InterPro"/>
</dbReference>
<evidence type="ECO:0000313" key="1">
    <source>
        <dbReference type="EMBL" id="MBO0932606.1"/>
    </source>
</evidence>
<comment type="caution">
    <text evidence="1">The sequence shown here is derived from an EMBL/GenBank/DDBJ whole genome shotgun (WGS) entry which is preliminary data.</text>
</comment>
<dbReference type="Gene3D" id="3.40.50.2000">
    <property type="entry name" value="Glycogen Phosphorylase B"/>
    <property type="match status" value="2"/>
</dbReference>
<evidence type="ECO:0000313" key="2">
    <source>
        <dbReference type="Proteomes" id="UP000664795"/>
    </source>
</evidence>
<dbReference type="SUPFAM" id="SSF53756">
    <property type="entry name" value="UDP-Glycosyltransferase/glycogen phosphorylase"/>
    <property type="match status" value="1"/>
</dbReference>
<sequence>MPIALFVMLPFPSHYMASFGFARLWQQRGYMAVFTGPPHLRAIVEAQGFGFTELVNTPTYVIRSLKAFVGLWLQTVADAGATRRRYREWYGCVQAIRQVVAEYRPALIFLDEHLSHYALYLAGTPATIAVVNTKLSTRWHSNIPPLNSTYTPARSVASAVWCWWLWQRHLLHRRVEAAMQRWAFLGKDDTYFDGRMARRQGIRVSNWFAHDNAFYDRLTNVPTVILAPRLLEYDWFRPLPNEFFINPAPDRDEAAYLTETYLTLKVHLLLRQQTGDVQVIYAAFGTLTGANANPIRAFLPKLIDAVRQQPNWFLMLATGDLPTEELPNVANVAYLPFVPQLDTLTWADAMVTHGGLTTVKECLLAGVPMLAYPLNGLADMTGNAARLTAKKWGMAGSMTIDTPAGISQKLQTILTYRLPHFLSDRALPSSLLAALSLPTPDLAESHKSIVSL</sequence>
<organism evidence="1 2">
    <name type="scientific">Fibrella aquatilis</name>
    <dbReference type="NCBI Taxonomy" id="2817059"/>
    <lineage>
        <taxon>Bacteria</taxon>
        <taxon>Pseudomonadati</taxon>
        <taxon>Bacteroidota</taxon>
        <taxon>Cytophagia</taxon>
        <taxon>Cytophagales</taxon>
        <taxon>Spirosomataceae</taxon>
        <taxon>Fibrella</taxon>
    </lineage>
</organism>
<protein>
    <recommendedName>
        <fullName evidence="3">Glycosyltransferase, MGT family</fullName>
    </recommendedName>
</protein>
<accession>A0A939K125</accession>
<name>A0A939K125_9BACT</name>
<dbReference type="PANTHER" id="PTHR21015">
    <property type="entry name" value="UDP-N-ACETYLGLUCOSAMINE--N-ACETYLMURAMYL-(PENTAPEPTIDE) PYROPHOSPHORYL-UNDECAPRENOL N-ACETYLGLUCOSAMINE TRANSFERASE 1"/>
    <property type="match status" value="1"/>
</dbReference>
<dbReference type="RefSeq" id="WP_207336571.1">
    <property type="nucleotide sequence ID" value="NZ_JAFMYU010000013.1"/>
</dbReference>
<evidence type="ECO:0008006" key="3">
    <source>
        <dbReference type="Google" id="ProtNLM"/>
    </source>
</evidence>
<keyword evidence="2" id="KW-1185">Reference proteome</keyword>
<dbReference type="Proteomes" id="UP000664795">
    <property type="component" value="Unassembled WGS sequence"/>
</dbReference>
<dbReference type="EMBL" id="JAFMYU010000013">
    <property type="protein sequence ID" value="MBO0932606.1"/>
    <property type="molecule type" value="Genomic_DNA"/>
</dbReference>
<dbReference type="PANTHER" id="PTHR21015:SF22">
    <property type="entry name" value="GLYCOSYLTRANSFERASE"/>
    <property type="match status" value="1"/>
</dbReference>
<dbReference type="AlphaFoldDB" id="A0A939K125"/>
<gene>
    <name evidence="1" type="ORF">J2I48_16475</name>
</gene>
<dbReference type="Pfam" id="PF00201">
    <property type="entry name" value="UDPGT"/>
    <property type="match status" value="1"/>
</dbReference>
<proteinExistence type="predicted"/>